<dbReference type="PANTHER" id="PTHR43767:SF1">
    <property type="entry name" value="NONRIBOSOMAL PEPTIDE SYNTHASE PES1 (EUROFUNG)-RELATED"/>
    <property type="match status" value="1"/>
</dbReference>
<dbReference type="InterPro" id="IPR050237">
    <property type="entry name" value="ATP-dep_AMP-bd_enzyme"/>
</dbReference>
<sequence length="531" mass="56222">MTAFDSWPWQCWAGRTADTVALCLDQQPVSWRQLAIAIDRQAEALRQAGLAEGCGLALRGHNGPQLLIGYLAGLQCGARVIPLNPRLPSSLLSRLLPLLGCDFGWSEPADAWPAAITPVDLLPTEALFMSAGLAPSSAGSTAPASPPALLPVPINPAGLHRASLPNTTAPAGLRRASLLNTTAPAGLHRASLPNATAPAEAASPAVWNPARIASLTLTSGSSGLPKAAAHTPAAHLANAVGINKLLDFTDQHRWLLSLPLYHVSGQGIVWRWLAAGACLRISARPLSAALSGCTHASLVPTQLWRLLNENADSLKALQDVLLGGATIPPALTADAQGRGIRCWCGYGLTEFASTVCAQLANDQGGVGLPLPGRYLKLVAGEIWLRGAGMAAGYWQPDGVSPLTGDDGWFHTRDRGRLENGQLRIIGRLDNLFFCGSEAVQPEDIERLLAAHPAVRQCVIVPVDDDEFGQRPVAVVDSDAPVEHLAAWLTPQLAAWQRPVNWLPMPAGLGNGGIKIARGQVRDWVRQTLRLR</sequence>
<dbReference type="SUPFAM" id="SSF56801">
    <property type="entry name" value="Acetyl-CoA synthetase-like"/>
    <property type="match status" value="1"/>
</dbReference>
<dbReference type="RefSeq" id="WP_131863864.1">
    <property type="nucleotide sequence ID" value="NZ_SMCR01000001.1"/>
</dbReference>
<dbReference type="Gene3D" id="3.30.300.30">
    <property type="match status" value="1"/>
</dbReference>
<dbReference type="EMBL" id="SMCR01000001">
    <property type="protein sequence ID" value="TCW00299.1"/>
    <property type="molecule type" value="Genomic_DNA"/>
</dbReference>
<dbReference type="InterPro" id="IPR000873">
    <property type="entry name" value="AMP-dep_synth/lig_dom"/>
</dbReference>
<keyword evidence="4" id="KW-1185">Reference proteome</keyword>
<dbReference type="PROSITE" id="PS00455">
    <property type="entry name" value="AMP_BINDING"/>
    <property type="match status" value="1"/>
</dbReference>
<organism evidence="3 4">
    <name type="scientific">Biostraticola tofi</name>
    <dbReference type="NCBI Taxonomy" id="466109"/>
    <lineage>
        <taxon>Bacteria</taxon>
        <taxon>Pseudomonadati</taxon>
        <taxon>Pseudomonadota</taxon>
        <taxon>Gammaproteobacteria</taxon>
        <taxon>Enterobacterales</taxon>
        <taxon>Bruguierivoracaceae</taxon>
        <taxon>Biostraticola</taxon>
    </lineage>
</organism>
<comment type="caution">
    <text evidence="3">The sequence shown here is derived from an EMBL/GenBank/DDBJ whole genome shotgun (WGS) entry which is preliminary data.</text>
</comment>
<dbReference type="InterPro" id="IPR020845">
    <property type="entry name" value="AMP-binding_CS"/>
</dbReference>
<evidence type="ECO:0000313" key="4">
    <source>
        <dbReference type="Proteomes" id="UP000295719"/>
    </source>
</evidence>
<dbReference type="Proteomes" id="UP000295719">
    <property type="component" value="Unassembled WGS sequence"/>
</dbReference>
<feature type="domain" description="AMP-binding enzyme C-terminal" evidence="2">
    <location>
        <begin position="444"/>
        <end position="498"/>
    </location>
</feature>
<gene>
    <name evidence="3" type="ORF">EDC52_101648</name>
</gene>
<name>A0A4R3Z5G1_9GAMM</name>
<dbReference type="InterPro" id="IPR025110">
    <property type="entry name" value="AMP-bd_C"/>
</dbReference>
<reference evidence="3 4" key="1">
    <citation type="submission" date="2019-03" db="EMBL/GenBank/DDBJ databases">
        <title>Genomic Encyclopedia of Type Strains, Phase IV (KMG-IV): sequencing the most valuable type-strain genomes for metagenomic binning, comparative biology and taxonomic classification.</title>
        <authorList>
            <person name="Goeker M."/>
        </authorList>
    </citation>
    <scope>NUCLEOTIDE SEQUENCE [LARGE SCALE GENOMIC DNA]</scope>
    <source>
        <strain evidence="3 4">DSM 19580</strain>
    </source>
</reference>
<dbReference type="NCBIfam" id="NF006539">
    <property type="entry name" value="PRK09029.1"/>
    <property type="match status" value="1"/>
</dbReference>
<accession>A0A4R3Z5G1</accession>
<proteinExistence type="predicted"/>
<evidence type="ECO:0000313" key="3">
    <source>
        <dbReference type="EMBL" id="TCW00299.1"/>
    </source>
</evidence>
<dbReference type="CDD" id="cd17630">
    <property type="entry name" value="OSB_MenE-like"/>
    <property type="match status" value="1"/>
</dbReference>
<keyword evidence="3" id="KW-0436">Ligase</keyword>
<evidence type="ECO:0000259" key="1">
    <source>
        <dbReference type="Pfam" id="PF00501"/>
    </source>
</evidence>
<dbReference type="Pfam" id="PF00501">
    <property type="entry name" value="AMP-binding"/>
    <property type="match status" value="1"/>
</dbReference>
<dbReference type="Gene3D" id="3.40.50.12780">
    <property type="entry name" value="N-terminal domain of ligase-like"/>
    <property type="match status" value="1"/>
</dbReference>
<dbReference type="InterPro" id="IPR042099">
    <property type="entry name" value="ANL_N_sf"/>
</dbReference>
<feature type="domain" description="AMP-dependent synthetase/ligase" evidence="1">
    <location>
        <begin position="12"/>
        <end position="394"/>
    </location>
</feature>
<dbReference type="AlphaFoldDB" id="A0A4R3Z5G1"/>
<dbReference type="PANTHER" id="PTHR43767">
    <property type="entry name" value="LONG-CHAIN-FATTY-ACID--COA LIGASE"/>
    <property type="match status" value="1"/>
</dbReference>
<dbReference type="GO" id="GO:0016878">
    <property type="term" value="F:acid-thiol ligase activity"/>
    <property type="evidence" value="ECO:0007669"/>
    <property type="project" value="UniProtKB-ARBA"/>
</dbReference>
<protein>
    <submittedName>
        <fullName evidence="3">O-succinylbenzoic acid--CoA ligase</fullName>
    </submittedName>
</protein>
<dbReference type="Pfam" id="PF13193">
    <property type="entry name" value="AMP-binding_C"/>
    <property type="match status" value="1"/>
</dbReference>
<dbReference type="OrthoDB" id="9803968at2"/>
<evidence type="ECO:0000259" key="2">
    <source>
        <dbReference type="Pfam" id="PF13193"/>
    </source>
</evidence>
<dbReference type="InterPro" id="IPR045851">
    <property type="entry name" value="AMP-bd_C_sf"/>
</dbReference>